<evidence type="ECO:0000256" key="1">
    <source>
        <dbReference type="SAM" id="MobiDB-lite"/>
    </source>
</evidence>
<dbReference type="AlphaFoldDB" id="A0A5J5F750"/>
<reference evidence="2 5" key="1">
    <citation type="submission" date="2019-09" db="EMBL/GenBank/DDBJ databases">
        <title>Draft genome of the ectomycorrhizal ascomycete Sphaerosporella brunnea.</title>
        <authorList>
            <consortium name="DOE Joint Genome Institute"/>
            <person name="Benucci G.M."/>
            <person name="Marozzi G."/>
            <person name="Antonielli L."/>
            <person name="Sanchez S."/>
            <person name="Marco P."/>
            <person name="Wang X."/>
            <person name="Falini L.B."/>
            <person name="Barry K."/>
            <person name="Haridas S."/>
            <person name="Lipzen A."/>
            <person name="Labutti K."/>
            <person name="Grigoriev I.V."/>
            <person name="Murat C."/>
            <person name="Martin F."/>
            <person name="Albertini E."/>
            <person name="Donnini D."/>
            <person name="Bonito G."/>
        </authorList>
    </citation>
    <scope>NUCLEOTIDE SEQUENCE [LARGE SCALE GENOMIC DNA]</scope>
    <source>
        <strain evidence="2 5">Sb_GMNB300</strain>
    </source>
</reference>
<feature type="region of interest" description="Disordered" evidence="1">
    <location>
        <begin position="43"/>
        <end position="75"/>
    </location>
</feature>
<keyword evidence="5" id="KW-1185">Reference proteome</keyword>
<evidence type="ECO:0000313" key="4">
    <source>
        <dbReference type="EMBL" id="KAA8913957.1"/>
    </source>
</evidence>
<evidence type="ECO:0000313" key="3">
    <source>
        <dbReference type="EMBL" id="KAA8912563.1"/>
    </source>
</evidence>
<sequence>MHLSLPLAAHLTVGAGIDAMWLQDAVIFASPYRLDAATVEIPQEVPPSGLSPPPAETEGQQAADEPANASNDRFSDEATVGVGKDTCNSASDRAMPAAPVDTTALEVLRDTETAKDAHDELGLEHAQSVPISGSSTGACRNLGAWPCTDMPLGTTCLAISASVGCWTYARPAMHRSCSATEQQDTMTRAARKTLCRGNSERA</sequence>
<comment type="caution">
    <text evidence="2">The sequence shown here is derived from an EMBL/GenBank/DDBJ whole genome shotgun (WGS) entry which is preliminary data.</text>
</comment>
<dbReference type="EMBL" id="VXIS01000022">
    <property type="protein sequence ID" value="KAA8912559.1"/>
    <property type="molecule type" value="Genomic_DNA"/>
</dbReference>
<evidence type="ECO:0000313" key="5">
    <source>
        <dbReference type="Proteomes" id="UP000326924"/>
    </source>
</evidence>
<protein>
    <submittedName>
        <fullName evidence="2">Uncharacterized protein</fullName>
    </submittedName>
</protein>
<gene>
    <name evidence="4" type="ORF">FN846DRAFT_886214</name>
    <name evidence="2" type="ORF">FN846DRAFT_887129</name>
    <name evidence="3" type="ORF">FN846DRAFT_887130</name>
</gene>
<organism evidence="2 5">
    <name type="scientific">Sphaerosporella brunnea</name>
    <dbReference type="NCBI Taxonomy" id="1250544"/>
    <lineage>
        <taxon>Eukaryota</taxon>
        <taxon>Fungi</taxon>
        <taxon>Dikarya</taxon>
        <taxon>Ascomycota</taxon>
        <taxon>Pezizomycotina</taxon>
        <taxon>Pezizomycetes</taxon>
        <taxon>Pezizales</taxon>
        <taxon>Pyronemataceae</taxon>
        <taxon>Sphaerosporella</taxon>
    </lineage>
</organism>
<dbReference type="EMBL" id="VXIS01000022">
    <property type="protein sequence ID" value="KAA8912563.1"/>
    <property type="molecule type" value="Genomic_DNA"/>
</dbReference>
<proteinExistence type="predicted"/>
<dbReference type="EMBL" id="VXIS01000010">
    <property type="protein sequence ID" value="KAA8913957.1"/>
    <property type="molecule type" value="Genomic_DNA"/>
</dbReference>
<evidence type="ECO:0000313" key="2">
    <source>
        <dbReference type="EMBL" id="KAA8912559.1"/>
    </source>
</evidence>
<dbReference type="InParanoid" id="A0A5J5F750"/>
<accession>A0A5J5F750</accession>
<name>A0A5J5F750_9PEZI</name>
<dbReference type="Proteomes" id="UP000326924">
    <property type="component" value="Unassembled WGS sequence"/>
</dbReference>